<accession>A0A6A5C617</accession>
<evidence type="ECO:0000256" key="1">
    <source>
        <dbReference type="ARBA" id="ARBA00022741"/>
    </source>
</evidence>
<dbReference type="Gene3D" id="1.20.120.1080">
    <property type="match status" value="1"/>
</dbReference>
<evidence type="ECO:0000313" key="7">
    <source>
        <dbReference type="EMBL" id="KAF0983196.1"/>
    </source>
</evidence>
<dbReference type="EMBL" id="VFQX01000006">
    <property type="protein sequence ID" value="KAF0983196.1"/>
    <property type="molecule type" value="Genomic_DNA"/>
</dbReference>
<dbReference type="PROSITE" id="PS51194">
    <property type="entry name" value="HELICASE_CTER"/>
    <property type="match status" value="1"/>
</dbReference>
<evidence type="ECO:0000259" key="5">
    <source>
        <dbReference type="PROSITE" id="PS51192"/>
    </source>
</evidence>
<gene>
    <name evidence="7" type="ORF">FDP41_010261</name>
</gene>
<feature type="domain" description="Helicase C-terminal" evidence="6">
    <location>
        <begin position="413"/>
        <end position="579"/>
    </location>
</feature>
<dbReference type="Pfam" id="PF00270">
    <property type="entry name" value="DEAD"/>
    <property type="match status" value="1"/>
</dbReference>
<protein>
    <recommendedName>
        <fullName evidence="9">RNA helicase</fullName>
    </recommendedName>
</protein>
<organism evidence="7 8">
    <name type="scientific">Naegleria fowleri</name>
    <name type="common">Brain eating amoeba</name>
    <dbReference type="NCBI Taxonomy" id="5763"/>
    <lineage>
        <taxon>Eukaryota</taxon>
        <taxon>Discoba</taxon>
        <taxon>Heterolobosea</taxon>
        <taxon>Tetramitia</taxon>
        <taxon>Eutetramitia</taxon>
        <taxon>Vahlkampfiidae</taxon>
        <taxon>Naegleria</taxon>
    </lineage>
</organism>
<evidence type="ECO:0000256" key="3">
    <source>
        <dbReference type="ARBA" id="ARBA00022840"/>
    </source>
</evidence>
<dbReference type="CDD" id="cd17917">
    <property type="entry name" value="DEXHc_RHA-like"/>
    <property type="match status" value="1"/>
</dbReference>
<dbReference type="VEuPathDB" id="AmoebaDB:NfTy_010800"/>
<feature type="compositionally biased region" description="Polar residues" evidence="4">
    <location>
        <begin position="9"/>
        <end position="18"/>
    </location>
</feature>
<dbReference type="RefSeq" id="XP_044567909.1">
    <property type="nucleotide sequence ID" value="XM_044700540.1"/>
</dbReference>
<dbReference type="Pfam" id="PF00271">
    <property type="entry name" value="Helicase_C"/>
    <property type="match status" value="1"/>
</dbReference>
<dbReference type="Gene3D" id="3.40.50.300">
    <property type="entry name" value="P-loop containing nucleotide triphosphate hydrolases"/>
    <property type="match status" value="2"/>
</dbReference>
<evidence type="ECO:0008006" key="9">
    <source>
        <dbReference type="Google" id="ProtNLM"/>
    </source>
</evidence>
<dbReference type="CDD" id="cd18791">
    <property type="entry name" value="SF2_C_RHA"/>
    <property type="match status" value="1"/>
</dbReference>
<dbReference type="InterPro" id="IPR027417">
    <property type="entry name" value="P-loop_NTPase"/>
</dbReference>
<dbReference type="GO" id="GO:0003723">
    <property type="term" value="F:RNA binding"/>
    <property type="evidence" value="ECO:0007669"/>
    <property type="project" value="TreeGrafter"/>
</dbReference>
<dbReference type="VEuPathDB" id="AmoebaDB:NF0086320"/>
<comment type="caution">
    <text evidence="7">The sequence shown here is derived from an EMBL/GenBank/DDBJ whole genome shotgun (WGS) entry which is preliminary data.</text>
</comment>
<name>A0A6A5C617_NAEFO</name>
<dbReference type="InterPro" id="IPR001650">
    <property type="entry name" value="Helicase_C-like"/>
</dbReference>
<proteinExistence type="predicted"/>
<dbReference type="GeneID" id="68117476"/>
<dbReference type="PANTHER" id="PTHR18934:SF113">
    <property type="entry name" value="ATP-DEPENDENT RNA HELICASE TDRD9"/>
    <property type="match status" value="1"/>
</dbReference>
<evidence type="ECO:0000256" key="4">
    <source>
        <dbReference type="SAM" id="MobiDB-lite"/>
    </source>
</evidence>
<feature type="domain" description="Helicase ATP-binding" evidence="5">
    <location>
        <begin position="125"/>
        <end position="315"/>
    </location>
</feature>
<feature type="region of interest" description="Disordered" evidence="4">
    <location>
        <begin position="1"/>
        <end position="26"/>
    </location>
</feature>
<reference evidence="7 8" key="1">
    <citation type="journal article" date="2019" name="Sci. Rep.">
        <title>Nanopore sequencing improves the draft genome of the human pathogenic amoeba Naegleria fowleri.</title>
        <authorList>
            <person name="Liechti N."/>
            <person name="Schurch N."/>
            <person name="Bruggmann R."/>
            <person name="Wittwer M."/>
        </authorList>
    </citation>
    <scope>NUCLEOTIDE SEQUENCE [LARGE SCALE GENOMIC DNA]</scope>
    <source>
        <strain evidence="7 8">ATCC 30894</strain>
    </source>
</reference>
<keyword evidence="1" id="KW-0547">Nucleotide-binding</keyword>
<dbReference type="PROSITE" id="PS51192">
    <property type="entry name" value="HELICASE_ATP_BIND_1"/>
    <property type="match status" value="1"/>
</dbReference>
<dbReference type="SMART" id="SM00487">
    <property type="entry name" value="DEXDc"/>
    <property type="match status" value="1"/>
</dbReference>
<dbReference type="PANTHER" id="PTHR18934">
    <property type="entry name" value="ATP-DEPENDENT RNA HELICASE"/>
    <property type="match status" value="1"/>
</dbReference>
<keyword evidence="2" id="KW-0378">Hydrolase</keyword>
<dbReference type="VEuPathDB" id="AmoebaDB:NF0088120"/>
<dbReference type="SMART" id="SM00490">
    <property type="entry name" value="HELICc"/>
    <property type="match status" value="1"/>
</dbReference>
<dbReference type="GO" id="GO:0004386">
    <property type="term" value="F:helicase activity"/>
    <property type="evidence" value="ECO:0007669"/>
    <property type="project" value="TreeGrafter"/>
</dbReference>
<keyword evidence="8" id="KW-1185">Reference proteome</keyword>
<dbReference type="GO" id="GO:0016787">
    <property type="term" value="F:hydrolase activity"/>
    <property type="evidence" value="ECO:0007669"/>
    <property type="project" value="UniProtKB-KW"/>
</dbReference>
<dbReference type="InterPro" id="IPR011545">
    <property type="entry name" value="DEAD/DEAH_box_helicase_dom"/>
</dbReference>
<dbReference type="VEuPathDB" id="AmoebaDB:FDP41_010261"/>
<sequence length="1756" mass="200299">MNKGDGQQPEFNPNTSMEFESRGDNDVHEYPINLKASSSEQRELMIGNTQSCHSTEGLPKNNNADTSKRKLSATNMFLPKQVLINQAERVNNQTIQKFTDNSDNTTLSNKAKSSLPIMEYSQSVIGAIEEHQVVIVTGNTGCGKSTQVPQIIFKHYLENGDVRRLKNVKIICTQPRRIAATSLSRRVNSEMKKYLEKNHLDKLFHHRQISGYIIGGENNIDNDTPIIFATEGCLTQIIMNLQTGSKGIYETFHNHFSHIILDEIHERKVDTDLLLYFVREIVKVNPNVRVIIMSATISHQKLCQYFETVLLDVYNNVGKNDEEKIPESPTSFTEFLSFETLQVSSKVPVIHIPSGCYPVQEYFIEDVIDMVYLNAHNAAKKISNYNSLLTKPLKPGITLERRKLAISLIAKVHSTHLINEAILIFLPGMVEIEDFMDDLVSPYITMDECPYDIHILHSLVAELEQDAALLPPKHGKRKIILSTNIAESSITVPDVVIVIDFCLYKGKFWNESWNAEVMGVNWISIQSAKQREGRAGRVSPGICYRMITKSEYELLDESVVPEIQRKPLTGVILQILMFTGAYEKSETVHTERTRKTKYQTPSEVLGKCLDPPKMALLENAYTELISLGAIRPIHDTVEVGSVNDKPIVEQYELQESYLVTKIGRFLSLMQIELKLSFLILLGYCLGVLPECIITVAVLSRSVPVLAFSYLKILTAKALFAFSNQSESDIIAAIHAFNRFKAVSLLKKDGILRQREFVETLQIEMISGKSVMEIDSLVAQICHTLFKHYGIFIENLTPKSATSHKRNTKKISYLPQSLSEEKIMIIKALISSLYYDQAVVGELEKTHTNIPKEIVCSLKLRKQKLAVDKDSQKNWNETLSELLRFFDGGILNCKSLTVSPNKISLSYPIPHSDEGLLLPYPPNCRQDPLFPVKLLARTVRGSAQEKGKDVQITLSQAKQSIVCLRDDSDVYGVFRTFPKDLIKSHVLKFLSVEAKPYQRKANFLHPQMSSTDKVIISRDSVAFPWMDLQHKKKILIPSSISLKEMGIVIEKNTILPPIQGFYEMSLLLFVPLIYPQKFYTYAPKVEDLENAFEIRVGNFTQNMMISAISNEFSSLSEDDKTRAILLQDSHNSNVFLIPHENHLQFQLQHIRSEINQKITEFFSCEETHNIDTFHATFQTSILQLLSYSPNFIIHQCGYNHKIAKILNIESTTGESIQDNDEENTICGTTILRMSEIAKISDKTLKMIADRCMVSPTDSSIDIIRRGRSTIELKYALQHQFTQAKYLLLREINNVHSVFAHPKQAFVMFEASKSKVAKLLSSKIFFCKYDDFTGKNRDFFTINVINFTSNHHTKVITIDEPKEHQKTMKMLKSELVSEKLTNGGFLVERFAIRHIYSAFKTAQPSLDQNKNFTTINAYFGKQVFYSSRLGSIKIGQSQKSLTLNDFRNMKIGNENDLKAMFLPYVDYCSHPKWNLTKAFVESLTDASKKVSFFSDPPLFQPLLSQVKPKLGSQGEFISMSIVDILTKSRYCLRFTINREMVFTENEIYMYKCKLEKVKPPENKLLYLSCVSPNVVESNDTEESVKNKNLNSVDVRFSKILQNVDESVDRTSLRPEILQFADNIWYDDDNYTLYYLYEDKERKAYSAIDLVELNLAFGSTIPDAMSSIRQQTPLSTLSVDSASYNIEEQMHETSTTCILTFRHGVDILNPFKRYSTTTVHVTDEKLKHCDLSTSNSNVKHFMKKVLSWKRIINREEERK</sequence>
<dbReference type="OrthoDB" id="28053at2759"/>
<dbReference type="Proteomes" id="UP000444721">
    <property type="component" value="Unassembled WGS sequence"/>
</dbReference>
<dbReference type="SUPFAM" id="SSF52540">
    <property type="entry name" value="P-loop containing nucleoside triphosphate hydrolases"/>
    <property type="match status" value="1"/>
</dbReference>
<keyword evidence="3" id="KW-0067">ATP-binding</keyword>
<dbReference type="OMA" id="YDIHILH"/>
<dbReference type="GO" id="GO:0005524">
    <property type="term" value="F:ATP binding"/>
    <property type="evidence" value="ECO:0007669"/>
    <property type="project" value="UniProtKB-KW"/>
</dbReference>
<evidence type="ECO:0000256" key="2">
    <source>
        <dbReference type="ARBA" id="ARBA00022801"/>
    </source>
</evidence>
<dbReference type="VEuPathDB" id="AmoebaDB:NfTy_010790"/>
<dbReference type="InterPro" id="IPR014001">
    <property type="entry name" value="Helicase_ATP-bd"/>
</dbReference>
<evidence type="ECO:0000259" key="6">
    <source>
        <dbReference type="PROSITE" id="PS51194"/>
    </source>
</evidence>
<dbReference type="InterPro" id="IPR002464">
    <property type="entry name" value="DNA/RNA_helicase_DEAH_CS"/>
</dbReference>
<evidence type="ECO:0000313" key="8">
    <source>
        <dbReference type="Proteomes" id="UP000444721"/>
    </source>
</evidence>
<dbReference type="PROSITE" id="PS00690">
    <property type="entry name" value="DEAH_ATP_HELICASE"/>
    <property type="match status" value="1"/>
</dbReference>